<accession>A0A177WDA5</accession>
<dbReference type="STRING" id="403673.A0A177WDA5"/>
<proteinExistence type="predicted"/>
<evidence type="ECO:0000313" key="5">
    <source>
        <dbReference type="EMBL" id="OAJ38077.1"/>
    </source>
</evidence>
<evidence type="ECO:0000256" key="3">
    <source>
        <dbReference type="SAM" id="MobiDB-lite"/>
    </source>
</evidence>
<dbReference type="EMBL" id="DS022301">
    <property type="protein sequence ID" value="OAJ38077.1"/>
    <property type="molecule type" value="Genomic_DNA"/>
</dbReference>
<feature type="region of interest" description="Disordered" evidence="3">
    <location>
        <begin position="14"/>
        <end position="173"/>
    </location>
</feature>
<feature type="compositionally biased region" description="Basic and acidic residues" evidence="3">
    <location>
        <begin position="97"/>
        <end position="130"/>
    </location>
</feature>
<dbReference type="Pfam" id="PF04774">
    <property type="entry name" value="HABP4_PAI-RBP1"/>
    <property type="match status" value="1"/>
</dbReference>
<organism evidence="5 6">
    <name type="scientific">Batrachochytrium dendrobatidis (strain JEL423)</name>
    <dbReference type="NCBI Taxonomy" id="403673"/>
    <lineage>
        <taxon>Eukaryota</taxon>
        <taxon>Fungi</taxon>
        <taxon>Fungi incertae sedis</taxon>
        <taxon>Chytridiomycota</taxon>
        <taxon>Chytridiomycota incertae sedis</taxon>
        <taxon>Chytridiomycetes</taxon>
        <taxon>Rhizophydiales</taxon>
        <taxon>Rhizophydiales incertae sedis</taxon>
        <taxon>Batrachochytrium</taxon>
    </lineage>
</organism>
<reference evidence="5 6" key="2">
    <citation type="submission" date="2016-05" db="EMBL/GenBank/DDBJ databases">
        <title>Lineage-specific infection strategies underlie the spectrum of fungal disease in amphibians.</title>
        <authorList>
            <person name="Cuomo C.A."/>
            <person name="Farrer R.A."/>
            <person name="James T."/>
            <person name="Longcore J."/>
            <person name="Birren B."/>
        </authorList>
    </citation>
    <scope>NUCLEOTIDE SEQUENCE [LARGE SCALE GENOMIC DNA]</scope>
    <source>
        <strain evidence="5 6">JEL423</strain>
    </source>
</reference>
<dbReference type="Pfam" id="PF09598">
    <property type="entry name" value="Stm1_N"/>
    <property type="match status" value="1"/>
</dbReference>
<feature type="compositionally biased region" description="Polar residues" evidence="3">
    <location>
        <begin position="61"/>
        <end position="73"/>
    </location>
</feature>
<dbReference type="OrthoDB" id="5390558at2759"/>
<dbReference type="GO" id="GO:0005634">
    <property type="term" value="C:nucleus"/>
    <property type="evidence" value="ECO:0007669"/>
    <property type="project" value="TreeGrafter"/>
</dbReference>
<dbReference type="InterPro" id="IPR019084">
    <property type="entry name" value="STM1-like_N"/>
</dbReference>
<dbReference type="EMBL" id="DS022301">
    <property type="protein sequence ID" value="OAJ38078.1"/>
    <property type="molecule type" value="Genomic_DNA"/>
</dbReference>
<feature type="compositionally biased region" description="Basic and acidic residues" evidence="3">
    <location>
        <begin position="44"/>
        <end position="60"/>
    </location>
</feature>
<dbReference type="Gene3D" id="6.10.140.1040">
    <property type="match status" value="1"/>
</dbReference>
<evidence type="ECO:0000256" key="2">
    <source>
        <dbReference type="ARBA" id="ARBA00022490"/>
    </source>
</evidence>
<reference evidence="5 6" key="1">
    <citation type="submission" date="2006-10" db="EMBL/GenBank/DDBJ databases">
        <title>The Genome Sequence of Batrachochytrium dendrobatidis JEL423.</title>
        <authorList>
            <consortium name="The Broad Institute Genome Sequencing Platform"/>
            <person name="Birren B."/>
            <person name="Lander E."/>
            <person name="Galagan J."/>
            <person name="Cuomo C."/>
            <person name="Devon K."/>
            <person name="Jaffe D."/>
            <person name="Butler J."/>
            <person name="Alvarez P."/>
            <person name="Gnerre S."/>
            <person name="Grabherr M."/>
            <person name="Kleber M."/>
            <person name="Mauceli E."/>
            <person name="Brockman W."/>
            <person name="Young S."/>
            <person name="LaButti K."/>
            <person name="Sykes S."/>
            <person name="DeCaprio D."/>
            <person name="Crawford M."/>
            <person name="Koehrsen M."/>
            <person name="Engels R."/>
            <person name="Montgomery P."/>
            <person name="Pearson M."/>
            <person name="Howarth C."/>
            <person name="Larson L."/>
            <person name="White J."/>
            <person name="O'Leary S."/>
            <person name="Kodira C."/>
            <person name="Zeng Q."/>
            <person name="Yandava C."/>
            <person name="Alvarado L."/>
            <person name="Longcore J."/>
            <person name="James T."/>
        </authorList>
    </citation>
    <scope>NUCLEOTIDE SEQUENCE [LARGE SCALE GENOMIC DNA]</scope>
    <source>
        <strain evidence="5 6">JEL423</strain>
    </source>
</reference>
<dbReference type="InterPro" id="IPR006861">
    <property type="entry name" value="HABP4_PAIRBP1-bd"/>
</dbReference>
<dbReference type="InterPro" id="IPR039764">
    <property type="entry name" value="HABP4/SERBP1-like"/>
</dbReference>
<feature type="region of interest" description="Disordered" evidence="3">
    <location>
        <begin position="227"/>
        <end position="305"/>
    </location>
</feature>
<feature type="compositionally biased region" description="Basic and acidic residues" evidence="3">
    <location>
        <begin position="227"/>
        <end position="242"/>
    </location>
</feature>
<feature type="compositionally biased region" description="Low complexity" evidence="3">
    <location>
        <begin position="26"/>
        <end position="43"/>
    </location>
</feature>
<keyword evidence="2" id="KW-0963">Cytoplasm</keyword>
<dbReference type="AlphaFoldDB" id="A0A177WDA5"/>
<feature type="domain" description="Hyaluronan/mRNA-binding protein" evidence="4">
    <location>
        <begin position="108"/>
        <end position="203"/>
    </location>
</feature>
<feature type="compositionally biased region" description="Polar residues" evidence="3">
    <location>
        <begin position="281"/>
        <end position="305"/>
    </location>
</feature>
<dbReference type="Proteomes" id="UP000077115">
    <property type="component" value="Unassembled WGS sequence"/>
</dbReference>
<dbReference type="VEuPathDB" id="FungiDB:BDEG_22045"/>
<sequence>MSMTDSVVSKNLFAVLGDSSDTEVSVPKVAPVKKAAPQKQTPQPKKDAPTEGKSRGDRTSRPQTGNRQVNYRNPTGPRETGPFEQAPEQFTSTTSVRLDKRGGGRGRGGRDHDRRSAAGHYKAGEKKDVAGKGTWGDAITAEVDENGNPNPVLESEDAVANPASAEPKEADPEDSFKTLEQFMAEKKKSSVATEVVTRKANEGVDETKFKGVTKLEKPDEEFFGDLKKSKSESARKNKEKAAKATLDIQQTFTPVPRDNGRFERNDRKAPRRDGEQRNTRNRNTGHGQTRINVADTSAFPSLGSQ</sequence>
<dbReference type="PANTHER" id="PTHR12299">
    <property type="entry name" value="HYALURONIC ACID-BINDING PROTEIN 4"/>
    <property type="match status" value="1"/>
</dbReference>
<comment type="subcellular location">
    <subcellularLocation>
        <location evidence="1">Cytoplasm</location>
    </subcellularLocation>
</comment>
<dbReference type="PANTHER" id="PTHR12299:SF17">
    <property type="entry name" value="AT19571P-RELATED"/>
    <property type="match status" value="1"/>
</dbReference>
<gene>
    <name evidence="5" type="ORF">BDEG_22045</name>
</gene>
<evidence type="ECO:0000313" key="6">
    <source>
        <dbReference type="Proteomes" id="UP000077115"/>
    </source>
</evidence>
<dbReference type="SMART" id="SM01233">
    <property type="entry name" value="HABP4_PAI-RBP1"/>
    <property type="match status" value="1"/>
</dbReference>
<feature type="compositionally biased region" description="Basic and acidic residues" evidence="3">
    <location>
        <begin position="258"/>
        <end position="278"/>
    </location>
</feature>
<name>A0A177WDA5_BATDL</name>
<protein>
    <recommendedName>
        <fullName evidence="4">Hyaluronan/mRNA-binding protein domain-containing protein</fullName>
    </recommendedName>
</protein>
<dbReference type="GO" id="GO:0003723">
    <property type="term" value="F:RNA binding"/>
    <property type="evidence" value="ECO:0007669"/>
    <property type="project" value="InterPro"/>
</dbReference>
<evidence type="ECO:0000259" key="4">
    <source>
        <dbReference type="SMART" id="SM01233"/>
    </source>
</evidence>
<dbReference type="GO" id="GO:0005737">
    <property type="term" value="C:cytoplasm"/>
    <property type="evidence" value="ECO:0007669"/>
    <property type="project" value="UniProtKB-SubCell"/>
</dbReference>
<evidence type="ECO:0000256" key="1">
    <source>
        <dbReference type="ARBA" id="ARBA00004496"/>
    </source>
</evidence>